<feature type="region of interest" description="Disordered" evidence="1">
    <location>
        <begin position="111"/>
        <end position="143"/>
    </location>
</feature>
<feature type="region of interest" description="Disordered" evidence="1">
    <location>
        <begin position="35"/>
        <end position="62"/>
    </location>
</feature>
<name>A0A6A5K1F0_9PLEO</name>
<dbReference type="OrthoDB" id="3793768at2759"/>
<dbReference type="Proteomes" id="UP000800040">
    <property type="component" value="Unassembled WGS sequence"/>
</dbReference>
<keyword evidence="2" id="KW-0732">Signal</keyword>
<keyword evidence="4" id="KW-1185">Reference proteome</keyword>
<gene>
    <name evidence="3" type="ORF">BDW02DRAFT_635299</name>
</gene>
<feature type="region of interest" description="Disordered" evidence="1">
    <location>
        <begin position="358"/>
        <end position="380"/>
    </location>
</feature>
<feature type="signal peptide" evidence="2">
    <location>
        <begin position="1"/>
        <end position="22"/>
    </location>
</feature>
<dbReference type="AlphaFoldDB" id="A0A6A5K1F0"/>
<sequence>MYRHINQHLVLALLCLLPAIHGFWWSTENAARSVSKRDYTPESHRSLWGRADDPETEGEEDIPTNLGLCVPRCILTKEPKSGEGTPSKRSDILLSDDNACSRASSACSRIRDSSTSNSTHRLSKRATGRPLPGFNSDDDLRKKDKQEMSDWIMNRMPDPRRAGYPNDVAMLWDYANDQQYIELIAYKRTGYSRAYGIPTSFFEVPGDEPFAWGTIGLVRCNEAIQDGGLLRHGCTAFTVVKTPTESDPNSGVYMAHIWETPGFSNHRTPAIPAIPATDGEPAQKAEPERTWTLAQPKAYIKDFIRKGFPQIDYDRWLPLDRRSDEHKTTELQQGLNTYATQLQYGQVHVMHPQKYDPVEEGEEEEPDRYEIGEGPQHPDGLELLHKTINQVMRKKITFVPDYLYVPAREDEDHTRAWDSPSGRSLFEYDPRFDLGDGRTARMGMLLYEDGGPRGAPDEEGNYEPGPGGPFFFNFGLNDEDVMDID</sequence>
<evidence type="ECO:0000256" key="1">
    <source>
        <dbReference type="SAM" id="MobiDB-lite"/>
    </source>
</evidence>
<evidence type="ECO:0000313" key="4">
    <source>
        <dbReference type="Proteomes" id="UP000800040"/>
    </source>
</evidence>
<evidence type="ECO:0000313" key="3">
    <source>
        <dbReference type="EMBL" id="KAF1828244.1"/>
    </source>
</evidence>
<dbReference type="EMBL" id="ML975600">
    <property type="protein sequence ID" value="KAF1828244.1"/>
    <property type="molecule type" value="Genomic_DNA"/>
</dbReference>
<feature type="chain" id="PRO_5025559936" evidence="2">
    <location>
        <begin position="23"/>
        <end position="485"/>
    </location>
</feature>
<evidence type="ECO:0000256" key="2">
    <source>
        <dbReference type="SAM" id="SignalP"/>
    </source>
</evidence>
<accession>A0A6A5K1F0</accession>
<feature type="compositionally biased region" description="Basic and acidic residues" evidence="1">
    <location>
        <begin position="35"/>
        <end position="53"/>
    </location>
</feature>
<proteinExistence type="predicted"/>
<reference evidence="3" key="1">
    <citation type="submission" date="2020-01" db="EMBL/GenBank/DDBJ databases">
        <authorList>
            <consortium name="DOE Joint Genome Institute"/>
            <person name="Haridas S."/>
            <person name="Albert R."/>
            <person name="Binder M."/>
            <person name="Bloem J."/>
            <person name="Labutti K."/>
            <person name="Salamov A."/>
            <person name="Andreopoulos B."/>
            <person name="Baker S.E."/>
            <person name="Barry K."/>
            <person name="Bills G."/>
            <person name="Bluhm B.H."/>
            <person name="Cannon C."/>
            <person name="Castanera R."/>
            <person name="Culley D.E."/>
            <person name="Daum C."/>
            <person name="Ezra D."/>
            <person name="Gonzalez J.B."/>
            <person name="Henrissat B."/>
            <person name="Kuo A."/>
            <person name="Liang C."/>
            <person name="Lipzen A."/>
            <person name="Lutzoni F."/>
            <person name="Magnuson J."/>
            <person name="Mondo S."/>
            <person name="Nolan M."/>
            <person name="Ohm R."/>
            <person name="Pangilinan J."/>
            <person name="Park H.-J."/>
            <person name="Ramirez L."/>
            <person name="Alfaro M."/>
            <person name="Sun H."/>
            <person name="Tritt A."/>
            <person name="Yoshinaga Y."/>
            <person name="Zwiers L.-H."/>
            <person name="Turgeon B.G."/>
            <person name="Goodwin S.B."/>
            <person name="Spatafora J.W."/>
            <person name="Crous P.W."/>
            <person name="Grigoriev I.V."/>
        </authorList>
    </citation>
    <scope>NUCLEOTIDE SEQUENCE</scope>
    <source>
        <strain evidence="3">P77</strain>
    </source>
</reference>
<organism evidence="3 4">
    <name type="scientific">Decorospora gaudefroyi</name>
    <dbReference type="NCBI Taxonomy" id="184978"/>
    <lineage>
        <taxon>Eukaryota</taxon>
        <taxon>Fungi</taxon>
        <taxon>Dikarya</taxon>
        <taxon>Ascomycota</taxon>
        <taxon>Pezizomycotina</taxon>
        <taxon>Dothideomycetes</taxon>
        <taxon>Pleosporomycetidae</taxon>
        <taxon>Pleosporales</taxon>
        <taxon>Pleosporineae</taxon>
        <taxon>Pleosporaceae</taxon>
        <taxon>Decorospora</taxon>
    </lineage>
</organism>
<protein>
    <submittedName>
        <fullName evidence="3">Uncharacterized protein</fullName>
    </submittedName>
</protein>
<feature type="compositionally biased region" description="Acidic residues" evidence="1">
    <location>
        <begin position="358"/>
        <end position="367"/>
    </location>
</feature>